<proteinExistence type="inferred from homology"/>
<evidence type="ECO:0000256" key="4">
    <source>
        <dbReference type="SAM" id="Phobius"/>
    </source>
</evidence>
<name>A0A6L5YIJ9_9FIRM</name>
<dbReference type="PANTHER" id="PTHR32089">
    <property type="entry name" value="METHYL-ACCEPTING CHEMOTAXIS PROTEIN MCPB"/>
    <property type="match status" value="1"/>
</dbReference>
<dbReference type="EMBL" id="VUMU01000008">
    <property type="protein sequence ID" value="MST58224.1"/>
    <property type="molecule type" value="Genomic_DNA"/>
</dbReference>
<protein>
    <recommendedName>
        <fullName evidence="5">Methyl-accepting transducer domain-containing protein</fullName>
    </recommendedName>
</protein>
<keyword evidence="4" id="KW-1133">Transmembrane helix</keyword>
<dbReference type="Pfam" id="PF00015">
    <property type="entry name" value="MCPsignal"/>
    <property type="match status" value="1"/>
</dbReference>
<sequence>MKSINDRVIMVVNYLKSIWRLADMEERGGVLVQNEKHANKSVAKVMRITFLIFSIVFLLNVLGIFVVDMKIMAIAYILGSILLWAPTIIVNIAKLDGAYVKYVLAVCAVIFVTIVTSTLGYHAVLLYIYAIAIGSLYFSKRINVLTTILSVIGVSVGQIICYAFAILLDKNFTTYYKLIVYGILPRAMVLIAIAAIFTMLCERTAGMLSNLMNAEEQEQMIQNIKAMHKKSQETSRALMDMVQELSEITESSTKSNEQIVSETGNVLESFSSNTKEIISANERTQDINARLAELASSNVKVSELARKVNELSKDNQSNMDHATGSMKQIHMSTNKCKEIISRLGEESKEILGITRTISEISQQTNILALNATIEAARAGEHGKGFAVVAQEIQKLAEQTKKAVDDIGKIVTESVKNTDGAVSVMEQSVKLTEAGMCSIQKVGDSTSMITVSNEQMTGQIMEMDKTVEDIRIHSSEVASSMEQVNANTQSNYQAIEHVTAAAQENSAGAQAIEDMVVRIRTLAMEPEREDA</sequence>
<dbReference type="PRINTS" id="PR00260">
    <property type="entry name" value="CHEMTRNSDUCR"/>
</dbReference>
<comment type="similarity">
    <text evidence="2">Belongs to the methyl-accepting chemotaxis (MCP) protein family.</text>
</comment>
<dbReference type="GO" id="GO:0016020">
    <property type="term" value="C:membrane"/>
    <property type="evidence" value="ECO:0007669"/>
    <property type="project" value="InterPro"/>
</dbReference>
<dbReference type="GO" id="GO:0006935">
    <property type="term" value="P:chemotaxis"/>
    <property type="evidence" value="ECO:0007669"/>
    <property type="project" value="InterPro"/>
</dbReference>
<feature type="transmembrane region" description="Helical" evidence="4">
    <location>
        <begin position="73"/>
        <end position="92"/>
    </location>
</feature>
<keyword evidence="7" id="KW-1185">Reference proteome</keyword>
<dbReference type="RefSeq" id="WP_154496402.1">
    <property type="nucleotide sequence ID" value="NZ_VUMU01000008.1"/>
</dbReference>
<dbReference type="PANTHER" id="PTHR32089:SF112">
    <property type="entry name" value="LYSOZYME-LIKE PROTEIN-RELATED"/>
    <property type="match status" value="1"/>
</dbReference>
<evidence type="ECO:0000256" key="3">
    <source>
        <dbReference type="PROSITE-ProRule" id="PRU00284"/>
    </source>
</evidence>
<comment type="caution">
    <text evidence="6">The sequence shown here is derived from an EMBL/GenBank/DDBJ whole genome shotgun (WGS) entry which is preliminary data.</text>
</comment>
<dbReference type="InterPro" id="IPR004089">
    <property type="entry name" value="MCPsignal_dom"/>
</dbReference>
<keyword evidence="4" id="KW-0812">Transmembrane</keyword>
<evidence type="ECO:0000256" key="2">
    <source>
        <dbReference type="ARBA" id="ARBA00029447"/>
    </source>
</evidence>
<dbReference type="SMART" id="SM00283">
    <property type="entry name" value="MA"/>
    <property type="match status" value="1"/>
</dbReference>
<keyword evidence="1 3" id="KW-0807">Transducer</keyword>
<evidence type="ECO:0000313" key="6">
    <source>
        <dbReference type="EMBL" id="MST58224.1"/>
    </source>
</evidence>
<dbReference type="GO" id="GO:0004888">
    <property type="term" value="F:transmembrane signaling receptor activity"/>
    <property type="evidence" value="ECO:0007669"/>
    <property type="project" value="InterPro"/>
</dbReference>
<feature type="transmembrane region" description="Helical" evidence="4">
    <location>
        <begin position="179"/>
        <end position="201"/>
    </location>
</feature>
<accession>A0A6L5YIJ9</accession>
<feature type="domain" description="Methyl-accepting transducer" evidence="5">
    <location>
        <begin position="248"/>
        <end position="484"/>
    </location>
</feature>
<dbReference type="Gene3D" id="1.10.287.950">
    <property type="entry name" value="Methyl-accepting chemotaxis protein"/>
    <property type="match status" value="1"/>
</dbReference>
<keyword evidence="4" id="KW-0472">Membrane</keyword>
<dbReference type="Proteomes" id="UP000476055">
    <property type="component" value="Unassembled WGS sequence"/>
</dbReference>
<evidence type="ECO:0000259" key="5">
    <source>
        <dbReference type="PROSITE" id="PS50111"/>
    </source>
</evidence>
<dbReference type="PROSITE" id="PS50111">
    <property type="entry name" value="CHEMOTAXIS_TRANSDUC_2"/>
    <property type="match status" value="1"/>
</dbReference>
<reference evidence="6 7" key="1">
    <citation type="submission" date="2019-08" db="EMBL/GenBank/DDBJ databases">
        <title>In-depth cultivation of the pig gut microbiome towards novel bacterial diversity and tailored functional studies.</title>
        <authorList>
            <person name="Wylensek D."/>
            <person name="Hitch T.C.A."/>
            <person name="Clavel T."/>
        </authorList>
    </citation>
    <scope>NUCLEOTIDE SEQUENCE [LARGE SCALE GENOMIC DNA]</scope>
    <source>
        <strain evidence="6 7">WCA3-601-WT-6H</strain>
    </source>
</reference>
<evidence type="ECO:0000313" key="7">
    <source>
        <dbReference type="Proteomes" id="UP000476055"/>
    </source>
</evidence>
<dbReference type="InterPro" id="IPR004090">
    <property type="entry name" value="Chemotax_Me-accpt_rcpt"/>
</dbReference>
<evidence type="ECO:0000256" key="1">
    <source>
        <dbReference type="ARBA" id="ARBA00023224"/>
    </source>
</evidence>
<gene>
    <name evidence="6" type="ORF">FYJ59_08240</name>
</gene>
<dbReference type="AlphaFoldDB" id="A0A6L5YIJ9"/>
<feature type="transmembrane region" description="Helical" evidence="4">
    <location>
        <begin position="99"/>
        <end position="115"/>
    </location>
</feature>
<feature type="transmembrane region" description="Helical" evidence="4">
    <location>
        <begin position="48"/>
        <end position="67"/>
    </location>
</feature>
<dbReference type="GO" id="GO:0007165">
    <property type="term" value="P:signal transduction"/>
    <property type="evidence" value="ECO:0007669"/>
    <property type="project" value="UniProtKB-KW"/>
</dbReference>
<feature type="transmembrane region" description="Helical" evidence="4">
    <location>
        <begin position="145"/>
        <end position="167"/>
    </location>
</feature>
<dbReference type="SUPFAM" id="SSF58104">
    <property type="entry name" value="Methyl-accepting chemotaxis protein (MCP) signaling domain"/>
    <property type="match status" value="1"/>
</dbReference>
<organism evidence="6 7">
    <name type="scientific">Waltera intestinalis</name>
    <dbReference type="NCBI Taxonomy" id="2606635"/>
    <lineage>
        <taxon>Bacteria</taxon>
        <taxon>Bacillati</taxon>
        <taxon>Bacillota</taxon>
        <taxon>Clostridia</taxon>
        <taxon>Lachnospirales</taxon>
        <taxon>Lachnospiraceae</taxon>
        <taxon>Waltera</taxon>
    </lineage>
</organism>